<comment type="cofactor">
    <cofactor evidence="11">
        <name>Zn(2+)</name>
        <dbReference type="ChEBI" id="CHEBI:29105"/>
    </cofactor>
    <text evidence="11">Binds 1 zinc ion per subunit.</text>
</comment>
<feature type="domain" description="p53 DNA-binding" evidence="13">
    <location>
        <begin position="56"/>
        <end position="241"/>
    </location>
</feature>
<dbReference type="GO" id="GO:0000981">
    <property type="term" value="F:DNA-binding transcription factor activity, RNA polymerase II-specific"/>
    <property type="evidence" value="ECO:0007669"/>
    <property type="project" value="TreeGrafter"/>
</dbReference>
<keyword evidence="3" id="KW-0053">Apoptosis</keyword>
<evidence type="ECO:0000256" key="9">
    <source>
        <dbReference type="ARBA" id="ARBA00023163"/>
    </source>
</evidence>
<evidence type="ECO:0000256" key="3">
    <source>
        <dbReference type="ARBA" id="ARBA00022703"/>
    </source>
</evidence>
<sequence>MANPDDDEVLANNAIEFITRVDDVDGFLPTYTQESQNANDTTELPIDPTGKYPSTEEYCHPNVTFLVLLPSTEGSGFVFSEKLQKLFLKLDSVCSFEAKCDVPGGHTFYLRAMLVSVVPESQHEPVLRCRNHQATDEGKEFECIKEHVVRCKNEQHEYVGRGTGAFFEDRYAVRVPLGADTVGTKLTLQFTCQNTCFNTGLRKTALVFTLEDEAGHVWGRQIKHIKICTNYRRDMLNEEKAKLVGKVPAVSATRTAPHAGRPRKRRTHDDTAGGPSSGRRPARSQNLSIEQHEVRLVMPSLRMAKRVLDNAIGMISAAVLRVEDEHAKSELMHYVDNIRKERQNLTISNSQCSADSELL</sequence>
<feature type="binding site" evidence="11">
    <location>
        <position position="132"/>
    </location>
    <ligand>
        <name>Zn(2+)</name>
        <dbReference type="ChEBI" id="CHEBI:29105"/>
    </ligand>
</feature>
<gene>
    <name evidence="14" type="ORF">ZHAS_00013936</name>
</gene>
<keyword evidence="8" id="KW-0010">Activator</keyword>
<feature type="binding site" evidence="11">
    <location>
        <position position="196"/>
    </location>
    <ligand>
        <name>Zn(2+)</name>
        <dbReference type="ChEBI" id="CHEBI:29105"/>
    </ligand>
</feature>
<evidence type="ECO:0000259" key="13">
    <source>
        <dbReference type="Pfam" id="PF00870"/>
    </source>
</evidence>
<dbReference type="GO" id="GO:0046872">
    <property type="term" value="F:metal ion binding"/>
    <property type="evidence" value="ECO:0007669"/>
    <property type="project" value="UniProtKB-KW"/>
</dbReference>
<dbReference type="STRING" id="74873.A0A084W6V9"/>
<dbReference type="OMA" id="RCKNEQH"/>
<comment type="subcellular location">
    <subcellularLocation>
        <location evidence="1">Nucleus</location>
    </subcellularLocation>
</comment>
<evidence type="ECO:0000256" key="6">
    <source>
        <dbReference type="ARBA" id="ARBA00023015"/>
    </source>
</evidence>
<evidence type="ECO:0000256" key="8">
    <source>
        <dbReference type="ARBA" id="ARBA00023159"/>
    </source>
</evidence>
<dbReference type="OrthoDB" id="5915660at2759"/>
<dbReference type="EMBL" id="KE525311">
    <property type="protein sequence ID" value="KFB45953.1"/>
    <property type="molecule type" value="Genomic_DNA"/>
</dbReference>
<dbReference type="GO" id="GO:0006915">
    <property type="term" value="P:apoptotic process"/>
    <property type="evidence" value="ECO:0007669"/>
    <property type="project" value="UniProtKB-KW"/>
</dbReference>
<keyword evidence="10" id="KW-0539">Nucleus</keyword>
<evidence type="ECO:0000256" key="1">
    <source>
        <dbReference type="ARBA" id="ARBA00004123"/>
    </source>
</evidence>
<feature type="binding site" evidence="11">
    <location>
        <position position="129"/>
    </location>
    <ligand>
        <name>Zn(2+)</name>
        <dbReference type="ChEBI" id="CHEBI:29105"/>
    </ligand>
</feature>
<dbReference type="CDD" id="cd08367">
    <property type="entry name" value="P53"/>
    <property type="match status" value="1"/>
</dbReference>
<dbReference type="InterPro" id="IPR002117">
    <property type="entry name" value="p53_tumour_suppressor"/>
</dbReference>
<comment type="similarity">
    <text evidence="2">Belongs to the p53 family.</text>
</comment>
<reference evidence="15" key="2">
    <citation type="submission" date="2020-05" db="UniProtKB">
        <authorList>
            <consortium name="EnsemblMetazoa"/>
        </authorList>
    </citation>
    <scope>IDENTIFICATION</scope>
</reference>
<dbReference type="GO" id="GO:0005634">
    <property type="term" value="C:nucleus"/>
    <property type="evidence" value="ECO:0007669"/>
    <property type="project" value="UniProtKB-SubCell"/>
</dbReference>
<keyword evidence="6" id="KW-0805">Transcription regulation</keyword>
<evidence type="ECO:0000313" key="16">
    <source>
        <dbReference type="Proteomes" id="UP000030765"/>
    </source>
</evidence>
<dbReference type="Pfam" id="PF00870">
    <property type="entry name" value="P53"/>
    <property type="match status" value="1"/>
</dbReference>
<dbReference type="InterPro" id="IPR012346">
    <property type="entry name" value="p53/RUNT-type_TF_DNA-bd_sf"/>
</dbReference>
<keyword evidence="16" id="KW-1185">Reference proteome</keyword>
<keyword evidence="9" id="KW-0804">Transcription</keyword>
<reference evidence="14 16" key="1">
    <citation type="journal article" date="2014" name="BMC Genomics">
        <title>Genome sequence of Anopheles sinensis provides insight into genetics basis of mosquito competence for malaria parasites.</title>
        <authorList>
            <person name="Zhou D."/>
            <person name="Zhang D."/>
            <person name="Ding G."/>
            <person name="Shi L."/>
            <person name="Hou Q."/>
            <person name="Ye Y."/>
            <person name="Xu Y."/>
            <person name="Zhou H."/>
            <person name="Xiong C."/>
            <person name="Li S."/>
            <person name="Yu J."/>
            <person name="Hong S."/>
            <person name="Yu X."/>
            <person name="Zou P."/>
            <person name="Chen C."/>
            <person name="Chang X."/>
            <person name="Wang W."/>
            <person name="Lv Y."/>
            <person name="Sun Y."/>
            <person name="Ma L."/>
            <person name="Shen B."/>
            <person name="Zhu C."/>
        </authorList>
    </citation>
    <scope>NUCLEOTIDE SEQUENCE [LARGE SCALE GENOMIC DNA]</scope>
</reference>
<dbReference type="PANTHER" id="PTHR11447:SF16">
    <property type="entry name" value="P53 PROTEIN LONG FORM VARIANT 1"/>
    <property type="match status" value="1"/>
</dbReference>
<keyword evidence="5 11" id="KW-0862">Zinc</keyword>
<dbReference type="EnsemblMetazoa" id="ASIC013936-RA">
    <property type="protein sequence ID" value="ASIC013936-PA"/>
    <property type="gene ID" value="ASIC013936"/>
</dbReference>
<evidence type="ECO:0000256" key="2">
    <source>
        <dbReference type="ARBA" id="ARBA00006167"/>
    </source>
</evidence>
<dbReference type="Gene3D" id="2.60.40.720">
    <property type="match status" value="1"/>
</dbReference>
<keyword evidence="7" id="KW-0238">DNA-binding</keyword>
<evidence type="ECO:0000256" key="11">
    <source>
        <dbReference type="PIRSR" id="PIRSR602117-1"/>
    </source>
</evidence>
<evidence type="ECO:0000256" key="7">
    <source>
        <dbReference type="ARBA" id="ARBA00023125"/>
    </source>
</evidence>
<evidence type="ECO:0000256" key="10">
    <source>
        <dbReference type="ARBA" id="ARBA00023242"/>
    </source>
</evidence>
<proteinExistence type="inferred from homology"/>
<accession>A0A084W6V9</accession>
<dbReference type="EMBL" id="ATLV01020986">
    <property type="status" value="NOT_ANNOTATED_CDS"/>
    <property type="molecule type" value="Genomic_DNA"/>
</dbReference>
<dbReference type="Proteomes" id="UP000030765">
    <property type="component" value="Unassembled WGS sequence"/>
</dbReference>
<dbReference type="PANTHER" id="PTHR11447">
    <property type="entry name" value="CELLULAR TUMOR ANTIGEN P53"/>
    <property type="match status" value="1"/>
</dbReference>
<evidence type="ECO:0000256" key="5">
    <source>
        <dbReference type="ARBA" id="ARBA00022833"/>
    </source>
</evidence>
<evidence type="ECO:0000313" key="14">
    <source>
        <dbReference type="EMBL" id="KFB45953.1"/>
    </source>
</evidence>
<feature type="binding site" evidence="11">
    <location>
        <position position="192"/>
    </location>
    <ligand>
        <name>Zn(2+)</name>
        <dbReference type="ChEBI" id="CHEBI:29105"/>
    </ligand>
</feature>
<name>A0A084W6V9_ANOSI</name>
<feature type="region of interest" description="Disordered" evidence="12">
    <location>
        <begin position="247"/>
        <end position="289"/>
    </location>
</feature>
<evidence type="ECO:0000256" key="12">
    <source>
        <dbReference type="SAM" id="MobiDB-lite"/>
    </source>
</evidence>
<dbReference type="GO" id="GO:0000978">
    <property type="term" value="F:RNA polymerase II cis-regulatory region sequence-specific DNA binding"/>
    <property type="evidence" value="ECO:0007669"/>
    <property type="project" value="TreeGrafter"/>
</dbReference>
<dbReference type="InterPro" id="IPR011615">
    <property type="entry name" value="p53_DNA-bd"/>
</dbReference>
<protein>
    <submittedName>
        <fullName evidence="14">AGAP004319-PA-like protein</fullName>
    </submittedName>
</protein>
<evidence type="ECO:0000313" key="15">
    <source>
        <dbReference type="EnsemblMetazoa" id="ASIC013936-PA"/>
    </source>
</evidence>
<dbReference type="PRINTS" id="PR00386">
    <property type="entry name" value="P53SUPPRESSR"/>
</dbReference>
<evidence type="ECO:0000256" key="4">
    <source>
        <dbReference type="ARBA" id="ARBA00022723"/>
    </source>
</evidence>
<dbReference type="AlphaFoldDB" id="A0A084W6V9"/>
<dbReference type="VEuPathDB" id="VectorBase:ASIS020603"/>
<dbReference type="InterPro" id="IPR008967">
    <property type="entry name" value="p53-like_TF_DNA-bd_sf"/>
</dbReference>
<organism evidence="14">
    <name type="scientific">Anopheles sinensis</name>
    <name type="common">Mosquito</name>
    <dbReference type="NCBI Taxonomy" id="74873"/>
    <lineage>
        <taxon>Eukaryota</taxon>
        <taxon>Metazoa</taxon>
        <taxon>Ecdysozoa</taxon>
        <taxon>Arthropoda</taxon>
        <taxon>Hexapoda</taxon>
        <taxon>Insecta</taxon>
        <taxon>Pterygota</taxon>
        <taxon>Neoptera</taxon>
        <taxon>Endopterygota</taxon>
        <taxon>Diptera</taxon>
        <taxon>Nematocera</taxon>
        <taxon>Culicoidea</taxon>
        <taxon>Culicidae</taxon>
        <taxon>Anophelinae</taxon>
        <taxon>Anopheles</taxon>
    </lineage>
</organism>
<dbReference type="VEuPathDB" id="VectorBase:ASIC013936"/>
<keyword evidence="4 11" id="KW-0479">Metal-binding</keyword>
<dbReference type="SUPFAM" id="SSF49417">
    <property type="entry name" value="p53-like transcription factors"/>
    <property type="match status" value="1"/>
</dbReference>